<evidence type="ECO:0000313" key="1">
    <source>
        <dbReference type="EMBL" id="QTL97243.1"/>
    </source>
</evidence>
<keyword evidence="2" id="KW-1185">Reference proteome</keyword>
<dbReference type="EMBL" id="CP046640">
    <property type="protein sequence ID" value="QTL97243.1"/>
    <property type="molecule type" value="Genomic_DNA"/>
</dbReference>
<protein>
    <submittedName>
        <fullName evidence="1">Divergent PAP2 family protein</fullName>
    </submittedName>
</protein>
<reference evidence="1" key="1">
    <citation type="submission" date="2019-12" db="EMBL/GenBank/DDBJ databases">
        <authorList>
            <person name="zhang j."/>
            <person name="sun C.M."/>
        </authorList>
    </citation>
    <scope>NUCLEOTIDE SEQUENCE</scope>
    <source>
        <strain evidence="1">NS-1</strain>
    </source>
</reference>
<dbReference type="AlphaFoldDB" id="A0A8A7K641"/>
<dbReference type="Proteomes" id="UP000665020">
    <property type="component" value="Chromosome"/>
</dbReference>
<sequence>MNILELSLLSLCTAQTLKIFTKYPFDITRILGSGGMPSSHSSFVSTLATLIGLKYGFTSDLFAVVSVFSLIIIYDAGGVRRAVGEQANLLNHLLKHLDPLQLKHGFDKELIKKDLKELVGHTPFEVLAGSLLGVSIALLYHSL</sequence>
<dbReference type="PANTHER" id="PTHR31446">
    <property type="entry name" value="ACID PHOSPHATASE/VANADIUM-DEPENDENT HALOPEROXIDASE-RELATED PROTEIN"/>
    <property type="match status" value="1"/>
</dbReference>
<evidence type="ECO:0000313" key="2">
    <source>
        <dbReference type="Proteomes" id="UP000665020"/>
    </source>
</evidence>
<dbReference type="Pfam" id="PF02681">
    <property type="entry name" value="DUF212"/>
    <property type="match status" value="1"/>
</dbReference>
<dbReference type="PANTHER" id="PTHR31446:SF29">
    <property type="entry name" value="ACID PHOSPHATASE_VANADIUM-DEPENDENT HALOPEROXIDASE-RELATED PROTEIN"/>
    <property type="match status" value="1"/>
</dbReference>
<dbReference type="KEGG" id="ifn:GM661_04240"/>
<organism evidence="1 2">
    <name type="scientific">Iocasia fonsfrigidae</name>
    <dbReference type="NCBI Taxonomy" id="2682810"/>
    <lineage>
        <taxon>Bacteria</taxon>
        <taxon>Bacillati</taxon>
        <taxon>Bacillota</taxon>
        <taxon>Clostridia</taxon>
        <taxon>Halanaerobiales</taxon>
        <taxon>Halanaerobiaceae</taxon>
        <taxon>Iocasia</taxon>
    </lineage>
</organism>
<dbReference type="InterPro" id="IPR003832">
    <property type="entry name" value="DUF212"/>
</dbReference>
<gene>
    <name evidence="1" type="ORF">GM661_04240</name>
</gene>
<accession>A0A8A7K641</accession>
<dbReference type="RefSeq" id="WP_125988463.1">
    <property type="nucleotide sequence ID" value="NZ_CP046640.1"/>
</dbReference>
<proteinExistence type="predicted"/>
<name>A0A8A7K641_9FIRM</name>